<evidence type="ECO:0000313" key="3">
    <source>
        <dbReference type="EMBL" id="MBB6122018.1"/>
    </source>
</evidence>
<accession>A0A841J0I9</accession>
<feature type="transmembrane region" description="Helical" evidence="2">
    <location>
        <begin position="106"/>
        <end position="124"/>
    </location>
</feature>
<evidence type="ECO:0000256" key="2">
    <source>
        <dbReference type="SAM" id="Phobius"/>
    </source>
</evidence>
<evidence type="ECO:0000313" key="4">
    <source>
        <dbReference type="Proteomes" id="UP000536604"/>
    </source>
</evidence>
<reference evidence="3 4" key="1">
    <citation type="submission" date="2020-08" db="EMBL/GenBank/DDBJ databases">
        <title>Genomic Encyclopedia of Type Strains, Phase III (KMG-III): the genomes of soil and plant-associated and newly described type strains.</title>
        <authorList>
            <person name="Whitman W."/>
        </authorList>
    </citation>
    <scope>NUCLEOTIDE SEQUENCE [LARGE SCALE GENOMIC DNA]</scope>
    <source>
        <strain evidence="3 4">CECT 8712</strain>
    </source>
</reference>
<proteinExistence type="predicted"/>
<name>A0A841J0I9_9ACTN</name>
<keyword evidence="2" id="KW-1133">Transmembrane helix</keyword>
<sequence>MPITAKRHRARKETEAAYARLQGLAMEQAEKLGPYAGQARDQAAQKIIQARGWTAPRLEAAAQQVEKTVAPRVAGALTAAAQRVSPRPARRGLLGMRRAGLRIPRGAVVGSAVVVGGVLVYSLIRMRQASQDAEWQEHLDRAREQVRETRENLEDKASETVAKAADTAETATGKVKEKVRSTSGDRSQENGKADL</sequence>
<gene>
    <name evidence="3" type="ORF">FHS13_004003</name>
</gene>
<evidence type="ECO:0000256" key="1">
    <source>
        <dbReference type="SAM" id="MobiDB-lite"/>
    </source>
</evidence>
<keyword evidence="2" id="KW-0812">Transmembrane</keyword>
<dbReference type="AlphaFoldDB" id="A0A841J0I9"/>
<keyword evidence="4" id="KW-1185">Reference proteome</keyword>
<comment type="caution">
    <text evidence="3">The sequence shown here is derived from an EMBL/GenBank/DDBJ whole genome shotgun (WGS) entry which is preliminary data.</text>
</comment>
<dbReference type="Proteomes" id="UP000536604">
    <property type="component" value="Unassembled WGS sequence"/>
</dbReference>
<feature type="region of interest" description="Disordered" evidence="1">
    <location>
        <begin position="146"/>
        <end position="195"/>
    </location>
</feature>
<feature type="compositionally biased region" description="Basic and acidic residues" evidence="1">
    <location>
        <begin position="146"/>
        <end position="158"/>
    </location>
</feature>
<organism evidence="3 4">
    <name type="scientific">Nocardiopsis algeriensis</name>
    <dbReference type="NCBI Taxonomy" id="1478215"/>
    <lineage>
        <taxon>Bacteria</taxon>
        <taxon>Bacillati</taxon>
        <taxon>Actinomycetota</taxon>
        <taxon>Actinomycetes</taxon>
        <taxon>Streptosporangiales</taxon>
        <taxon>Nocardiopsidaceae</taxon>
        <taxon>Nocardiopsis</taxon>
    </lineage>
</organism>
<feature type="compositionally biased region" description="Basic and acidic residues" evidence="1">
    <location>
        <begin position="186"/>
        <end position="195"/>
    </location>
</feature>
<keyword evidence="2" id="KW-0472">Membrane</keyword>
<evidence type="ECO:0008006" key="5">
    <source>
        <dbReference type="Google" id="ProtNLM"/>
    </source>
</evidence>
<protein>
    <recommendedName>
        <fullName evidence="5">DUF3618 domain-containing protein</fullName>
    </recommendedName>
</protein>
<dbReference type="RefSeq" id="WP_184293462.1">
    <property type="nucleotide sequence ID" value="NZ_JACHJO010000014.1"/>
</dbReference>
<dbReference type="EMBL" id="JACHJO010000014">
    <property type="protein sequence ID" value="MBB6122018.1"/>
    <property type="molecule type" value="Genomic_DNA"/>
</dbReference>